<protein>
    <submittedName>
        <fullName evidence="2">Uncharacterized protein</fullName>
    </submittedName>
</protein>
<sequence>MKKFESIIEKYQERGVRIDNIEYAIESVKHGAKRDHILENLSADYRGMNLTDANGLLNELFAANGGEFKKENRGGYLYGIFCLMLGLSLGYYFYYVFTYGGRIRPITVLGGAIAFTFLGLVLTTKALLGKYRDSDEPFKD</sequence>
<reference evidence="2 3" key="1">
    <citation type="submission" date="2021-03" db="EMBL/GenBank/DDBJ databases">
        <title>Assistant Professor.</title>
        <authorList>
            <person name="Huq M.A."/>
        </authorList>
    </citation>
    <scope>NUCLEOTIDE SEQUENCE [LARGE SCALE GENOMIC DNA]</scope>
    <source>
        <strain evidence="2 3">MAH-29</strain>
    </source>
</reference>
<dbReference type="RefSeq" id="WP_209141925.1">
    <property type="nucleotide sequence ID" value="NZ_JAGHKO010000011.1"/>
</dbReference>
<keyword evidence="1" id="KW-1133">Transmembrane helix</keyword>
<dbReference type="Proteomes" id="UP000677244">
    <property type="component" value="Unassembled WGS sequence"/>
</dbReference>
<feature type="transmembrane region" description="Helical" evidence="1">
    <location>
        <begin position="103"/>
        <end position="122"/>
    </location>
</feature>
<gene>
    <name evidence="2" type="ORF">J7I42_26555</name>
</gene>
<proteinExistence type="predicted"/>
<organism evidence="2 3">
    <name type="scientific">Niastella soli</name>
    <dbReference type="NCBI Taxonomy" id="2821487"/>
    <lineage>
        <taxon>Bacteria</taxon>
        <taxon>Pseudomonadati</taxon>
        <taxon>Bacteroidota</taxon>
        <taxon>Chitinophagia</taxon>
        <taxon>Chitinophagales</taxon>
        <taxon>Chitinophagaceae</taxon>
        <taxon>Niastella</taxon>
    </lineage>
</organism>
<evidence type="ECO:0000313" key="3">
    <source>
        <dbReference type="Proteomes" id="UP000677244"/>
    </source>
</evidence>
<accession>A0ABS3Z194</accession>
<feature type="transmembrane region" description="Helical" evidence="1">
    <location>
        <begin position="76"/>
        <end position="97"/>
    </location>
</feature>
<evidence type="ECO:0000313" key="2">
    <source>
        <dbReference type="EMBL" id="MBO9203874.1"/>
    </source>
</evidence>
<keyword evidence="1" id="KW-0812">Transmembrane</keyword>
<evidence type="ECO:0000256" key="1">
    <source>
        <dbReference type="SAM" id="Phobius"/>
    </source>
</evidence>
<name>A0ABS3Z194_9BACT</name>
<dbReference type="EMBL" id="JAGHKO010000011">
    <property type="protein sequence ID" value="MBO9203874.1"/>
    <property type="molecule type" value="Genomic_DNA"/>
</dbReference>
<keyword evidence="1" id="KW-0472">Membrane</keyword>
<keyword evidence="3" id="KW-1185">Reference proteome</keyword>
<comment type="caution">
    <text evidence="2">The sequence shown here is derived from an EMBL/GenBank/DDBJ whole genome shotgun (WGS) entry which is preliminary data.</text>
</comment>